<reference evidence="1" key="1">
    <citation type="journal article" date="2023" name="G3 (Bethesda)">
        <title>A reference genome for the long-term kleptoplast-retaining sea slug Elysia crispata morphotype clarki.</title>
        <authorList>
            <person name="Eastman K.E."/>
            <person name="Pendleton A.L."/>
            <person name="Shaikh M.A."/>
            <person name="Suttiyut T."/>
            <person name="Ogas R."/>
            <person name="Tomko P."/>
            <person name="Gavelis G."/>
            <person name="Widhalm J.R."/>
            <person name="Wisecaver J.H."/>
        </authorList>
    </citation>
    <scope>NUCLEOTIDE SEQUENCE</scope>
    <source>
        <strain evidence="1">ECLA1</strain>
    </source>
</reference>
<gene>
    <name evidence="1" type="ORF">RRG08_026585</name>
</gene>
<protein>
    <submittedName>
        <fullName evidence="1">Uncharacterized protein</fullName>
    </submittedName>
</protein>
<dbReference type="AlphaFoldDB" id="A0AAE0Y4F8"/>
<sequence length="284" mass="31689">MCNSFSYPNNKRKSWGDRGEVKQQVEVLQAVVVSNLHVGGLEKILTLTGSDDVKESFYEELNALVKITLPGDRLLLGDLSTRVGSDCGNRKGVLGLHCSGKMNYNGLMLLNETSETSRSPEPCGDHRLVRSILSLHIVPNQQKSPKQTRVAFKTEKLKNPLYREQFCVDLGLDQNLTTLGHLTGDETQQWEQFNTRVKETAQSLPANDTLLILKERSVTNERWRGHFNTLFNRPPSVRNNALIQIPIGSLDLPTPLVEVKKAIRHTSLGKALGMYWIPASSSTA</sequence>
<evidence type="ECO:0000313" key="2">
    <source>
        <dbReference type="Proteomes" id="UP001283361"/>
    </source>
</evidence>
<proteinExistence type="predicted"/>
<dbReference type="Proteomes" id="UP001283361">
    <property type="component" value="Unassembled WGS sequence"/>
</dbReference>
<dbReference type="EMBL" id="JAWDGP010006980">
    <property type="protein sequence ID" value="KAK3732203.1"/>
    <property type="molecule type" value="Genomic_DNA"/>
</dbReference>
<organism evidence="1 2">
    <name type="scientific">Elysia crispata</name>
    <name type="common">lettuce slug</name>
    <dbReference type="NCBI Taxonomy" id="231223"/>
    <lineage>
        <taxon>Eukaryota</taxon>
        <taxon>Metazoa</taxon>
        <taxon>Spiralia</taxon>
        <taxon>Lophotrochozoa</taxon>
        <taxon>Mollusca</taxon>
        <taxon>Gastropoda</taxon>
        <taxon>Heterobranchia</taxon>
        <taxon>Euthyneura</taxon>
        <taxon>Panpulmonata</taxon>
        <taxon>Sacoglossa</taxon>
        <taxon>Placobranchoidea</taxon>
        <taxon>Plakobranchidae</taxon>
        <taxon>Elysia</taxon>
    </lineage>
</organism>
<name>A0AAE0Y4F8_9GAST</name>
<accession>A0AAE0Y4F8</accession>
<keyword evidence="2" id="KW-1185">Reference proteome</keyword>
<comment type="caution">
    <text evidence="1">The sequence shown here is derived from an EMBL/GenBank/DDBJ whole genome shotgun (WGS) entry which is preliminary data.</text>
</comment>
<evidence type="ECO:0000313" key="1">
    <source>
        <dbReference type="EMBL" id="KAK3732203.1"/>
    </source>
</evidence>